<organism evidence="2 3">
    <name type="scientific">Cystoisospora suis</name>
    <dbReference type="NCBI Taxonomy" id="483139"/>
    <lineage>
        <taxon>Eukaryota</taxon>
        <taxon>Sar</taxon>
        <taxon>Alveolata</taxon>
        <taxon>Apicomplexa</taxon>
        <taxon>Conoidasida</taxon>
        <taxon>Coccidia</taxon>
        <taxon>Eucoccidiorida</taxon>
        <taxon>Eimeriorina</taxon>
        <taxon>Sarcocystidae</taxon>
        <taxon>Cystoisospora</taxon>
    </lineage>
</organism>
<proteinExistence type="predicted"/>
<reference evidence="2 3" key="1">
    <citation type="journal article" date="2017" name="Int. J. Parasitol.">
        <title>The genome of the protozoan parasite Cystoisospora suis and a reverse vaccinology approach to identify vaccine candidates.</title>
        <authorList>
            <person name="Palmieri N."/>
            <person name="Shrestha A."/>
            <person name="Ruttkowski B."/>
            <person name="Beck T."/>
            <person name="Vogl C."/>
            <person name="Tomley F."/>
            <person name="Blake D.P."/>
            <person name="Joachim A."/>
        </authorList>
    </citation>
    <scope>NUCLEOTIDE SEQUENCE [LARGE SCALE GENOMIC DNA]</scope>
    <source>
        <strain evidence="2 3">Wien I</strain>
    </source>
</reference>
<sequence>MTLSVAARRPVLARSFATVSRETRHHPNQTCASLLETSEDAASFCLLRKLCKTQAGLQKLLQSHTRQLRCASPSQSFLQPSALLSLSPAWTDDPGPFCFNVAEFSEKSPYHHSSLFKDSLIVSPEALAHVAVALCRAQFQQSPAFSFLKKDKLLRGRILSERHQRAHLGGDTTQGLDHGDNQGLAAINRPRRRPRQEEALLRLQQRRDNGVNSPGRTSSLRRLHRGKEDCRKDHHACTGKAPFVLGPGSVKGYPEDVSPSPSPPLGARGFDLLTGSICLTSFSGRAKLGSLAPEAADFLLHHAVRLIMKDRKTNGEKTPSTSGPTPPPSSCPKSSSLASPPSAPPSEYHLDTQSSTCDPGSHSSRDYPRETLSLGDPSPSTLCHRIPVDRSHLGCTGASVSSFTSATYSLTLLALSFAPSRSLHPAAVAILLEPLPLLLPYFSLQDVSQTLTFLSQLPRSLSFRQSHSGGKSNREGVAVTVGNAPLHHPLYRVPFSPGMSVITSAPSVSHASMSQTKEGAEMLRGHALKRCSLGRSCPKHKPASEAVPSPAVSSLPENNIPSCPHTSDMSQKIASSIPLSHYLSLVASRLGSRTPFSLLPVDLTAVSSPLDAFKNLTLILSSFSSCRFALPSSLLDLFLSSASSLASCWDSHTAQCHGGAWYRDRPSELCVSTREAGAVASPLQCSAARMPFLSRRGCRLAVQAMTEGTPEKASSSSCPSSSASFMKTAVGSGQWTSKGQAKMTAVPAASRNSSSFAVSAKFFRAFSAQCVLGFGSKGRGRGDDRGGVQGSDLAQHAIRHDLSSRKSSKGRSLDALRGSSVVLPGVQEDSWLRTKALPLEEHETCSRSMQGENSGVNSHHGCGSSSQEVLPLIHPLPSPRSVSSPSLPSVGAPASCLSPSSFSPISVLSGTLPSSAGLLPSHVLTSVTVVSAGIVALLDASVEGPCTGSHEDILQTRFRNLRDYLCEMFFSMYSSGISSQHDGEAIADCLDSCATIDALASTIRDDELVAPWLRAPQRACLAPSSCASSPASPRSARSSVTRSLTVPVSPGCIAARRDASALPLLNDGEPRQLSCIGADGDCPLTGVAGSRGQAAGERCEAGDSCSHTGGRAAAPDASHSPSHLPDCWEIPDFRTRRSLEGVPGGVTSIQALKSDHTDGGDNGAEHPARDLERKTHGIHTVFPFSGVCGEGRAVACFRSHLSSLGGIIANLVRPPLEALAPELSRGHGQRVPGDEQTSSPCRELDAPTDALACGGFASRPRISATVSPSMPSPVDGVHHFDRRSTACRWPSFVFTPFLRASVQLSLCLPLRSLHFFLWSWATEPHQWSITALVHLARALLAADERPSAPWTDRGQTRVDAAEPDSPNLRREPHAKTLHCTAHTRPLPAAVRKPRLPGSINPAGAFVVLMLHMTQRLAGGQAGKNFRQSVSVAGDGPVSKRTPKAERTDEHRQRELSRNLGQHSGVSSRPAAAEFKWRAPLGEAVSCVSSEASFKRPSASSDLSIRSSLEGSKCSFVPVEVGALLLGIVCNRSVFRFTCLRSPSLSASPRLPIAGGPSRTCPWLPPVSTFSPVHLDSSERYIHATVAPDGDIRGHGRVKEGWNTREVVTAGNSPEIVALFSKDVHAEMIEAVALTLVHAVLSQVTRVLGFMKEKELGDLWLSLLAWQHLGVLWHSADLRRSVCSLSSPGLPFSCETSLSLRVPSPFCSFSLAGLRVCLLLTERVSPSWEKHRFSSFGDRRVTSSSKPFFSQAVSRPLSSCRPPFTSSFDPTAKAISRVLEETLGHIDPRHKNFVLLNTSC</sequence>
<protein>
    <submittedName>
        <fullName evidence="2">Uncharacterized protein</fullName>
    </submittedName>
</protein>
<comment type="caution">
    <text evidence="2">The sequence shown here is derived from an EMBL/GenBank/DDBJ whole genome shotgun (WGS) entry which is preliminary data.</text>
</comment>
<feature type="compositionally biased region" description="Basic and acidic residues" evidence="1">
    <location>
        <begin position="1442"/>
        <end position="1456"/>
    </location>
</feature>
<dbReference type="EMBL" id="MIGC01001624">
    <property type="protein sequence ID" value="PHJ22574.1"/>
    <property type="molecule type" value="Genomic_DNA"/>
</dbReference>
<evidence type="ECO:0000313" key="3">
    <source>
        <dbReference type="Proteomes" id="UP000221165"/>
    </source>
</evidence>
<accession>A0A2C6L4K5</accession>
<feature type="compositionally biased region" description="Basic and acidic residues" evidence="1">
    <location>
        <begin position="195"/>
        <end position="209"/>
    </location>
</feature>
<dbReference type="RefSeq" id="XP_067924251.1">
    <property type="nucleotide sequence ID" value="XM_068063774.1"/>
</dbReference>
<feature type="compositionally biased region" description="Low complexity" evidence="1">
    <location>
        <begin position="331"/>
        <end position="340"/>
    </location>
</feature>
<feature type="region of interest" description="Disordered" evidence="1">
    <location>
        <begin position="1023"/>
        <end position="1042"/>
    </location>
</feature>
<dbReference type="GeneID" id="94426985"/>
<dbReference type="VEuPathDB" id="ToxoDB:CSUI_003578"/>
<feature type="region of interest" description="Disordered" evidence="1">
    <location>
        <begin position="165"/>
        <end position="242"/>
    </location>
</feature>
<dbReference type="Proteomes" id="UP000221165">
    <property type="component" value="Unassembled WGS sequence"/>
</dbReference>
<feature type="compositionally biased region" description="Basic and acidic residues" evidence="1">
    <location>
        <begin position="226"/>
        <end position="236"/>
    </location>
</feature>
<dbReference type="OrthoDB" id="333063at2759"/>
<feature type="compositionally biased region" description="Low complexity" evidence="1">
    <location>
        <begin position="1023"/>
        <end position="1039"/>
    </location>
</feature>
<keyword evidence="3" id="KW-1185">Reference proteome</keyword>
<feature type="compositionally biased region" description="Polar residues" evidence="1">
    <location>
        <begin position="351"/>
        <end position="362"/>
    </location>
</feature>
<name>A0A2C6L4K5_9APIC</name>
<feature type="region of interest" description="Disordered" evidence="1">
    <location>
        <begin position="1346"/>
        <end position="1394"/>
    </location>
</feature>
<feature type="region of interest" description="Disordered" evidence="1">
    <location>
        <begin position="1427"/>
        <end position="1466"/>
    </location>
</feature>
<feature type="compositionally biased region" description="Low complexity" evidence="1">
    <location>
        <begin position="1112"/>
        <end position="1122"/>
    </location>
</feature>
<evidence type="ECO:0000256" key="1">
    <source>
        <dbReference type="SAM" id="MobiDB-lite"/>
    </source>
</evidence>
<feature type="region of interest" description="Disordered" evidence="1">
    <location>
        <begin position="1098"/>
        <end position="1122"/>
    </location>
</feature>
<gene>
    <name evidence="2" type="ORF">CSUI_003578</name>
</gene>
<evidence type="ECO:0000313" key="2">
    <source>
        <dbReference type="EMBL" id="PHJ22574.1"/>
    </source>
</evidence>
<feature type="region of interest" description="Disordered" evidence="1">
    <location>
        <begin position="311"/>
        <end position="381"/>
    </location>
</feature>